<protein>
    <recommendedName>
        <fullName evidence="3">SIR2-like domain-containing protein</fullName>
    </recommendedName>
</protein>
<gene>
    <name evidence="1" type="ORF">DJ013_00345</name>
</gene>
<dbReference type="Proteomes" id="UP000249873">
    <property type="component" value="Chromosome"/>
</dbReference>
<keyword evidence="2" id="KW-1185">Reference proteome</keyword>
<evidence type="ECO:0000313" key="2">
    <source>
        <dbReference type="Proteomes" id="UP000249873"/>
    </source>
</evidence>
<dbReference type="InterPro" id="IPR025935">
    <property type="entry name" value="AbiH"/>
</dbReference>
<dbReference type="Pfam" id="PF14253">
    <property type="entry name" value="AbiH"/>
    <property type="match status" value="1"/>
</dbReference>
<sequence>MINCGFHVKSTLYNRKWFDLHHGLKTSYWDFRTYLQNHNLELLEFIEEHTDLASNQKTIWANFEENLSRLNMKKVLSSYSDYLPSLEDDYDKRDFDSFPQIIKDRVSEILEGLEESFRQFIKSIQYSDKAHINAIKLDSKARFLQFNYTPTLENLYNVKHNQIEYIHNSVLLDDILVLGHGENPKTIIKDTWSPPSHLYGKDLDIWKMEDGMSDDYTYREGESNFHSYYIKTRKESQQIIGNKRLFFDALSGIDDIHVFGHSLSQVDLPYFKEIIKSISSNVTWTVSYYDKKDIVNFERTLNNLGVNSKQLTFIPLSELQLSKNQLFLF</sequence>
<dbReference type="KEGG" id="als:DJ013_00345"/>
<proteinExistence type="predicted"/>
<dbReference type="OrthoDB" id="5903604at2"/>
<accession>A0A2Z4G6E9</accession>
<organism evidence="1 2">
    <name type="scientific">Arcticibacterium luteifluviistationis</name>
    <dbReference type="NCBI Taxonomy" id="1784714"/>
    <lineage>
        <taxon>Bacteria</taxon>
        <taxon>Pseudomonadati</taxon>
        <taxon>Bacteroidota</taxon>
        <taxon>Cytophagia</taxon>
        <taxon>Cytophagales</taxon>
        <taxon>Leadbetterellaceae</taxon>
        <taxon>Arcticibacterium</taxon>
    </lineage>
</organism>
<name>A0A2Z4G6E9_9BACT</name>
<dbReference type="AlphaFoldDB" id="A0A2Z4G6E9"/>
<dbReference type="EMBL" id="CP029480">
    <property type="protein sequence ID" value="AWV96721.1"/>
    <property type="molecule type" value="Genomic_DNA"/>
</dbReference>
<evidence type="ECO:0000313" key="1">
    <source>
        <dbReference type="EMBL" id="AWV96721.1"/>
    </source>
</evidence>
<reference evidence="1 2" key="1">
    <citation type="submission" date="2018-05" db="EMBL/GenBank/DDBJ databases">
        <title>Complete genome sequence of Arcticibacterium luteifluviistationis SM1504T, a cytophagaceae bacterium isolated from Arctic surface seawater.</title>
        <authorList>
            <person name="Li Y."/>
            <person name="Qin Q.-L."/>
        </authorList>
    </citation>
    <scope>NUCLEOTIDE SEQUENCE [LARGE SCALE GENOMIC DNA]</scope>
    <source>
        <strain evidence="1 2">SM1504</strain>
    </source>
</reference>
<evidence type="ECO:0008006" key="3">
    <source>
        <dbReference type="Google" id="ProtNLM"/>
    </source>
</evidence>